<reference evidence="1 2" key="1">
    <citation type="submission" date="2020-06" db="EMBL/GenBank/DDBJ databases">
        <authorList>
            <person name="Li R."/>
            <person name="Bekaert M."/>
        </authorList>
    </citation>
    <scope>NUCLEOTIDE SEQUENCE [LARGE SCALE GENOMIC DNA]</scope>
    <source>
        <strain evidence="2">wild</strain>
    </source>
</reference>
<protein>
    <submittedName>
        <fullName evidence="1">Uncharacterized protein</fullName>
    </submittedName>
</protein>
<organism evidence="1 2">
    <name type="scientific">Mytilus coruscus</name>
    <name type="common">Sea mussel</name>
    <dbReference type="NCBI Taxonomy" id="42192"/>
    <lineage>
        <taxon>Eukaryota</taxon>
        <taxon>Metazoa</taxon>
        <taxon>Spiralia</taxon>
        <taxon>Lophotrochozoa</taxon>
        <taxon>Mollusca</taxon>
        <taxon>Bivalvia</taxon>
        <taxon>Autobranchia</taxon>
        <taxon>Pteriomorphia</taxon>
        <taxon>Mytilida</taxon>
        <taxon>Mytiloidea</taxon>
        <taxon>Mytilidae</taxon>
        <taxon>Mytilinae</taxon>
        <taxon>Mytilus</taxon>
    </lineage>
</organism>
<sequence length="158" mass="18565">MRSYFGYRQLIRDTQTHNCACLPNGVDQIQERDIQYCLDSTHFFLYTGTRQKSTFTAFKWGIDYYSSLDYYMKRNALLPSSNFCQKIDTQSSLKGVISCTNVFREEIEMIKMKDFDEQPQRCFSGIFIPVKGHTILNMTEQECNGHNTFYICKTSKFI</sequence>
<proteinExistence type="predicted"/>
<gene>
    <name evidence="1" type="ORF">MCOR_45672</name>
</gene>
<dbReference type="OrthoDB" id="6196278at2759"/>
<accession>A0A6J8DVT5</accession>
<dbReference type="EMBL" id="CACVKT020008081">
    <property type="protein sequence ID" value="CAC5412684.1"/>
    <property type="molecule type" value="Genomic_DNA"/>
</dbReference>
<keyword evidence="2" id="KW-1185">Reference proteome</keyword>
<dbReference type="AlphaFoldDB" id="A0A6J8DVT5"/>
<evidence type="ECO:0000313" key="1">
    <source>
        <dbReference type="EMBL" id="CAC5412684.1"/>
    </source>
</evidence>
<evidence type="ECO:0000313" key="2">
    <source>
        <dbReference type="Proteomes" id="UP000507470"/>
    </source>
</evidence>
<name>A0A6J8DVT5_MYTCO</name>
<dbReference type="Proteomes" id="UP000507470">
    <property type="component" value="Unassembled WGS sequence"/>
</dbReference>